<evidence type="ECO:0000256" key="5">
    <source>
        <dbReference type="PIRSR" id="PIRSR000149-1"/>
    </source>
</evidence>
<dbReference type="PANTHER" id="PTHR10836:SF76">
    <property type="entry name" value="GLYCERALDEHYDE-3-PHOSPHATE DEHYDROGENASE-RELATED"/>
    <property type="match status" value="1"/>
</dbReference>
<dbReference type="InterPro" id="IPR036291">
    <property type="entry name" value="NAD(P)-bd_dom_sf"/>
</dbReference>
<dbReference type="InterPro" id="IPR020830">
    <property type="entry name" value="GlycerAld_3-P_DH_AS"/>
</dbReference>
<comment type="similarity">
    <text evidence="1 8">Belongs to the glyceraldehyde-3-phosphate dehydrogenase family.</text>
</comment>
<dbReference type="Gene3D" id="3.40.50.720">
    <property type="entry name" value="NAD(P)-binding Rossmann-like Domain"/>
    <property type="match status" value="1"/>
</dbReference>
<keyword evidence="12" id="KW-1185">Reference proteome</keyword>
<dbReference type="AlphaFoldDB" id="C1E6P3"/>
<dbReference type="GO" id="GO:0006006">
    <property type="term" value="P:glucose metabolic process"/>
    <property type="evidence" value="ECO:0007669"/>
    <property type="project" value="InterPro"/>
</dbReference>
<dbReference type="OrthoDB" id="1152826at2759"/>
<feature type="binding site" evidence="6">
    <location>
        <position position="332"/>
    </location>
    <ligand>
        <name>NAD(+)</name>
        <dbReference type="ChEBI" id="CHEBI:57540"/>
    </ligand>
</feature>
<dbReference type="RefSeq" id="XP_002502209.1">
    <property type="nucleotide sequence ID" value="XM_002502163.1"/>
</dbReference>
<dbReference type="SMART" id="SM00846">
    <property type="entry name" value="Gp_dh_N"/>
    <property type="match status" value="1"/>
</dbReference>
<proteinExistence type="inferred from homology"/>
<protein>
    <recommendedName>
        <fullName evidence="9">Glyceraldehyde-3-phosphate dehydrogenase</fullName>
        <ecNumber evidence="9">1.2.1.-</ecNumber>
    </recommendedName>
</protein>
<dbReference type="FunFam" id="3.30.360.10:FF:000001">
    <property type="entry name" value="Glyceraldehyde-3-phosphate dehydrogenase"/>
    <property type="match status" value="1"/>
</dbReference>
<dbReference type="InterPro" id="IPR006424">
    <property type="entry name" value="Glyceraldehyde-3-P_DH_1"/>
</dbReference>
<keyword evidence="6" id="KW-0547">Nucleotide-binding</keyword>
<dbReference type="Proteomes" id="UP000002009">
    <property type="component" value="Chromosome 5"/>
</dbReference>
<dbReference type="SUPFAM" id="SSF55347">
    <property type="entry name" value="Glyceraldehyde-3-phosphate dehydrogenase-like, C-terminal domain"/>
    <property type="match status" value="1"/>
</dbReference>
<dbReference type="GO" id="GO:0051287">
    <property type="term" value="F:NAD binding"/>
    <property type="evidence" value="ECO:0007669"/>
    <property type="project" value="InterPro"/>
</dbReference>
<dbReference type="GO" id="GO:0005829">
    <property type="term" value="C:cytosol"/>
    <property type="evidence" value="ECO:0007669"/>
    <property type="project" value="TreeGrafter"/>
</dbReference>
<dbReference type="KEGG" id="mis:MICPUN_97419"/>
<evidence type="ECO:0000313" key="11">
    <source>
        <dbReference type="EMBL" id="ACO63467.1"/>
    </source>
</evidence>
<evidence type="ECO:0000256" key="8">
    <source>
        <dbReference type="RuleBase" id="RU000397"/>
    </source>
</evidence>
<dbReference type="InterPro" id="IPR020828">
    <property type="entry name" value="GlycerAld_3-P_DH_NAD(P)-bd"/>
</dbReference>
<evidence type="ECO:0000256" key="1">
    <source>
        <dbReference type="ARBA" id="ARBA00007406"/>
    </source>
</evidence>
<dbReference type="PRINTS" id="PR00078">
    <property type="entry name" value="G3PDHDRGNASE"/>
</dbReference>
<dbReference type="EC" id="1.2.1.-" evidence="9"/>
<gene>
    <name evidence="11" type="ORF">MICPUN_97419</name>
</gene>
<dbReference type="GO" id="GO:0006096">
    <property type="term" value="P:glycolytic process"/>
    <property type="evidence" value="ECO:0007669"/>
    <property type="project" value="TreeGrafter"/>
</dbReference>
<name>C1E6P3_MICCC</name>
<evidence type="ECO:0000256" key="4">
    <source>
        <dbReference type="ARBA" id="ARBA00023027"/>
    </source>
</evidence>
<evidence type="ECO:0000256" key="3">
    <source>
        <dbReference type="ARBA" id="ARBA00023002"/>
    </source>
</evidence>
<reference evidence="11 12" key="1">
    <citation type="journal article" date="2009" name="Science">
        <title>Green evolution and dynamic adaptations revealed by genomes of the marine picoeukaryotes Micromonas.</title>
        <authorList>
            <person name="Worden A.Z."/>
            <person name="Lee J.H."/>
            <person name="Mock T."/>
            <person name="Rouze P."/>
            <person name="Simmons M.P."/>
            <person name="Aerts A.L."/>
            <person name="Allen A.E."/>
            <person name="Cuvelier M.L."/>
            <person name="Derelle E."/>
            <person name="Everett M.V."/>
            <person name="Foulon E."/>
            <person name="Grimwood J."/>
            <person name="Gundlach H."/>
            <person name="Henrissat B."/>
            <person name="Napoli C."/>
            <person name="McDonald S.M."/>
            <person name="Parker M.S."/>
            <person name="Rombauts S."/>
            <person name="Salamov A."/>
            <person name="Von Dassow P."/>
            <person name="Badger J.H."/>
            <person name="Coutinho P.M."/>
            <person name="Demir E."/>
            <person name="Dubchak I."/>
            <person name="Gentemann C."/>
            <person name="Eikrem W."/>
            <person name="Gready J.E."/>
            <person name="John U."/>
            <person name="Lanier W."/>
            <person name="Lindquist E.A."/>
            <person name="Lucas S."/>
            <person name="Mayer K.F."/>
            <person name="Moreau H."/>
            <person name="Not F."/>
            <person name="Otillar R."/>
            <person name="Panaud O."/>
            <person name="Pangilinan J."/>
            <person name="Paulsen I."/>
            <person name="Piegu B."/>
            <person name="Poliakov A."/>
            <person name="Robbens S."/>
            <person name="Schmutz J."/>
            <person name="Toulza E."/>
            <person name="Wyss T."/>
            <person name="Zelensky A."/>
            <person name="Zhou K."/>
            <person name="Armbrust E.V."/>
            <person name="Bhattacharya D."/>
            <person name="Goodenough U.W."/>
            <person name="Van de Peer Y."/>
            <person name="Grigoriev I.V."/>
        </authorList>
    </citation>
    <scope>NUCLEOTIDE SEQUENCE [LARGE SCALE GENOMIC DNA]</scope>
    <source>
        <strain evidence="12">RCC299 / NOUM17</strain>
    </source>
</reference>
<dbReference type="InterPro" id="IPR020831">
    <property type="entry name" value="GlycerAld/Erythrose_P_DH"/>
</dbReference>
<keyword evidence="4 6" id="KW-0520">NAD</keyword>
<dbReference type="Gene3D" id="3.30.360.10">
    <property type="entry name" value="Dihydrodipicolinate Reductase, domain 2"/>
    <property type="match status" value="1"/>
</dbReference>
<dbReference type="Pfam" id="PF02800">
    <property type="entry name" value="Gp_dh_C"/>
    <property type="match status" value="1"/>
</dbReference>
<dbReference type="SUPFAM" id="SSF51735">
    <property type="entry name" value="NAD(P)-binding Rossmann-fold domains"/>
    <property type="match status" value="1"/>
</dbReference>
<dbReference type="Pfam" id="PF00044">
    <property type="entry name" value="Gp_dh_N"/>
    <property type="match status" value="1"/>
</dbReference>
<dbReference type="GO" id="GO:0004365">
    <property type="term" value="F:glyceraldehyde-3-phosphate dehydrogenase (NAD+) (phosphorylating) activity"/>
    <property type="evidence" value="ECO:0007669"/>
    <property type="project" value="TreeGrafter"/>
</dbReference>
<feature type="binding site" evidence="6">
    <location>
        <begin position="22"/>
        <end position="23"/>
    </location>
    <ligand>
        <name>NAD(+)</name>
        <dbReference type="ChEBI" id="CHEBI:57540"/>
    </ligand>
</feature>
<dbReference type="GeneID" id="8243496"/>
<feature type="active site" description="Nucleophile" evidence="5">
    <location>
        <position position="168"/>
    </location>
</feature>
<dbReference type="CDD" id="cd05214">
    <property type="entry name" value="GAPDH_I_N"/>
    <property type="match status" value="1"/>
</dbReference>
<evidence type="ECO:0000259" key="10">
    <source>
        <dbReference type="SMART" id="SM00846"/>
    </source>
</evidence>
<evidence type="ECO:0000256" key="2">
    <source>
        <dbReference type="ARBA" id="ARBA00011881"/>
    </source>
</evidence>
<feature type="binding site" evidence="6">
    <location>
        <position position="135"/>
    </location>
    <ligand>
        <name>NAD(+)</name>
        <dbReference type="ChEBI" id="CHEBI:57540"/>
    </ligand>
</feature>
<dbReference type="eggNOG" id="KOG0657">
    <property type="taxonomic scope" value="Eukaryota"/>
</dbReference>
<organism evidence="11 12">
    <name type="scientific">Micromonas commoda (strain RCC299 / NOUM17 / CCMP2709)</name>
    <name type="common">Picoplanktonic green alga</name>
    <dbReference type="NCBI Taxonomy" id="296587"/>
    <lineage>
        <taxon>Eukaryota</taxon>
        <taxon>Viridiplantae</taxon>
        <taxon>Chlorophyta</taxon>
        <taxon>Mamiellophyceae</taxon>
        <taxon>Mamiellales</taxon>
        <taxon>Mamiellaceae</taxon>
        <taxon>Micromonas</taxon>
    </lineage>
</organism>
<keyword evidence="3 9" id="KW-0560">Oxidoreductase</keyword>
<dbReference type="GO" id="GO:0050661">
    <property type="term" value="F:NADP binding"/>
    <property type="evidence" value="ECO:0007669"/>
    <property type="project" value="InterPro"/>
</dbReference>
<feature type="domain" description="Glyceraldehyde 3-phosphate dehydrogenase NAD(P) binding" evidence="10">
    <location>
        <begin position="13"/>
        <end position="168"/>
    </location>
</feature>
<evidence type="ECO:0000256" key="7">
    <source>
        <dbReference type="PIRSR" id="PIRSR000149-4"/>
    </source>
</evidence>
<dbReference type="InterPro" id="IPR020829">
    <property type="entry name" value="GlycerAld_3-P_DH_cat"/>
</dbReference>
<evidence type="ECO:0000313" key="12">
    <source>
        <dbReference type="Proteomes" id="UP000002009"/>
    </source>
</evidence>
<dbReference type="PANTHER" id="PTHR10836">
    <property type="entry name" value="GLYCERALDEHYDE 3-PHOSPHATE DEHYDROGENASE"/>
    <property type="match status" value="1"/>
</dbReference>
<dbReference type="CDD" id="cd18126">
    <property type="entry name" value="GAPDH_I_C"/>
    <property type="match status" value="1"/>
</dbReference>
<dbReference type="PIRSF" id="PIRSF000149">
    <property type="entry name" value="GAP_DH"/>
    <property type="match status" value="1"/>
</dbReference>
<dbReference type="STRING" id="296587.C1E6P3"/>
<dbReference type="EMBL" id="CP001326">
    <property type="protein sequence ID" value="ACO63467.1"/>
    <property type="molecule type" value="Genomic_DNA"/>
</dbReference>
<dbReference type="NCBIfam" id="TIGR01534">
    <property type="entry name" value="GAPDH-I"/>
    <property type="match status" value="1"/>
</dbReference>
<comment type="subunit">
    <text evidence="2">Homotetramer.</text>
</comment>
<evidence type="ECO:0000256" key="9">
    <source>
        <dbReference type="RuleBase" id="RU361160"/>
    </source>
</evidence>
<dbReference type="InParanoid" id="C1E6P3"/>
<feature type="binding site" evidence="6">
    <location>
        <position position="43"/>
    </location>
    <ligand>
        <name>NAD(+)</name>
        <dbReference type="ChEBI" id="CHEBI:57540"/>
    </ligand>
</feature>
<accession>C1E6P3</accession>
<dbReference type="PROSITE" id="PS00071">
    <property type="entry name" value="GAPDH"/>
    <property type="match status" value="1"/>
</dbReference>
<evidence type="ECO:0000256" key="6">
    <source>
        <dbReference type="PIRSR" id="PIRSR000149-3"/>
    </source>
</evidence>
<sequence length="362" mass="39231">MDASQEDLEERPLRIGINGFGRIGRLVCRAARNRGLTTVAINDPQLGAKYASFLLTHDTVMGRFEGEVSTSTERDDCFLIDGEPVHVTQRTDPGEVPWGASGCDYVVESSGKFLTTALCREGHIKRGGAERVIMTAPSKDAETPMYVFGVNHESYALDQPSVVSCASCTTNALAPLAKIIDDNFGLSEGLMTTVHALTISQPTVDSANPKDWRRGRSGMSNIIPTSSGAASSLGRILPTLRGKLTGFALRVPVADVSLLDLTCVLERPTTIDEIKAAVKLAAEEEFEGLVRYTDDPVVSSDFIGDPSSLIFDSAAAVATSPHLVKLLAWYDNEWGYSCRVVDMMMHMWEADKMRQGLKNPVA</sequence>
<dbReference type="FunFam" id="3.40.50.720:FF:000001">
    <property type="entry name" value="Glyceraldehyde-3-phosphate dehydrogenase"/>
    <property type="match status" value="1"/>
</dbReference>
<feature type="site" description="Activates thiol group during catalysis" evidence="7">
    <location>
        <position position="195"/>
    </location>
</feature>